<dbReference type="Proteomes" id="UP001141552">
    <property type="component" value="Unassembled WGS sequence"/>
</dbReference>
<dbReference type="PANTHER" id="PTHR38386">
    <property type="entry name" value="OS05G0426900 PROTEIN"/>
    <property type="match status" value="1"/>
</dbReference>
<sequence>MPILPEGKTMNGGHSMYSKLRQVSILKSRAEDFSDHYPPLQTSKARPSHDCKSLESTETKVTKKNVTHEAVQVGAQEEEVGQIFGEILSRSCSRSSACSAVGSRSGKHSSGLEIAVKRAFSMRRSSSVSEGYCRIHDQSDLPADPVGKASSAHATRTQKKKGKIMKACRLLFGF</sequence>
<dbReference type="OrthoDB" id="1931397at2759"/>
<name>A0A9Q0FZC6_9ROSI</name>
<reference evidence="1" key="2">
    <citation type="journal article" date="2023" name="Plants (Basel)">
        <title>Annotation of the Turnera subulata (Passifloraceae) Draft Genome Reveals the S-Locus Evolved after the Divergence of Turneroideae from Passifloroideae in a Stepwise Manner.</title>
        <authorList>
            <person name="Henning P.M."/>
            <person name="Roalson E.H."/>
            <person name="Mir W."/>
            <person name="McCubbin A.G."/>
            <person name="Shore J.S."/>
        </authorList>
    </citation>
    <scope>NUCLEOTIDE SEQUENCE</scope>
    <source>
        <strain evidence="1">F60SS</strain>
    </source>
</reference>
<evidence type="ECO:0000313" key="2">
    <source>
        <dbReference type="Proteomes" id="UP001141552"/>
    </source>
</evidence>
<dbReference type="PANTHER" id="PTHR38386:SF7">
    <property type="entry name" value="TOPOISOMERASE 1-ASSOCIATED FACTOR 1"/>
    <property type="match status" value="1"/>
</dbReference>
<dbReference type="AlphaFoldDB" id="A0A9Q0FZC6"/>
<proteinExistence type="predicted"/>
<protein>
    <submittedName>
        <fullName evidence="1">Uncharacterized protein</fullName>
    </submittedName>
</protein>
<reference evidence="1" key="1">
    <citation type="submission" date="2022-02" db="EMBL/GenBank/DDBJ databases">
        <authorList>
            <person name="Henning P.M."/>
            <person name="McCubbin A.G."/>
            <person name="Shore J.S."/>
        </authorList>
    </citation>
    <scope>NUCLEOTIDE SEQUENCE</scope>
    <source>
        <strain evidence="1">F60SS</strain>
        <tissue evidence="1">Leaves</tissue>
    </source>
</reference>
<accession>A0A9Q0FZC6</accession>
<comment type="caution">
    <text evidence="1">The sequence shown here is derived from an EMBL/GenBank/DDBJ whole genome shotgun (WGS) entry which is preliminary data.</text>
</comment>
<dbReference type="EMBL" id="JAKUCV010003313">
    <property type="protein sequence ID" value="KAJ4839450.1"/>
    <property type="molecule type" value="Genomic_DNA"/>
</dbReference>
<gene>
    <name evidence="1" type="ORF">Tsubulata_017792</name>
</gene>
<organism evidence="1 2">
    <name type="scientific">Turnera subulata</name>
    <dbReference type="NCBI Taxonomy" id="218843"/>
    <lineage>
        <taxon>Eukaryota</taxon>
        <taxon>Viridiplantae</taxon>
        <taxon>Streptophyta</taxon>
        <taxon>Embryophyta</taxon>
        <taxon>Tracheophyta</taxon>
        <taxon>Spermatophyta</taxon>
        <taxon>Magnoliopsida</taxon>
        <taxon>eudicotyledons</taxon>
        <taxon>Gunneridae</taxon>
        <taxon>Pentapetalae</taxon>
        <taxon>rosids</taxon>
        <taxon>fabids</taxon>
        <taxon>Malpighiales</taxon>
        <taxon>Passifloraceae</taxon>
        <taxon>Turnera</taxon>
    </lineage>
</organism>
<keyword evidence="2" id="KW-1185">Reference proteome</keyword>
<evidence type="ECO:0000313" key="1">
    <source>
        <dbReference type="EMBL" id="KAJ4839450.1"/>
    </source>
</evidence>